<dbReference type="EMBL" id="DSKL01000247">
    <property type="protein sequence ID" value="HEH82579.1"/>
    <property type="molecule type" value="Genomic_DNA"/>
</dbReference>
<proteinExistence type="predicted"/>
<dbReference type="AlphaFoldDB" id="A0A7C2C1L4"/>
<evidence type="ECO:0000313" key="1">
    <source>
        <dbReference type="EMBL" id="HEH82579.1"/>
    </source>
</evidence>
<protein>
    <submittedName>
        <fullName evidence="1">Uncharacterized protein</fullName>
    </submittedName>
</protein>
<organism evidence="1">
    <name type="scientific">Thermus islandicus</name>
    <dbReference type="NCBI Taxonomy" id="540988"/>
    <lineage>
        <taxon>Bacteria</taxon>
        <taxon>Thermotogati</taxon>
        <taxon>Deinococcota</taxon>
        <taxon>Deinococci</taxon>
        <taxon>Thermales</taxon>
        <taxon>Thermaceae</taxon>
        <taxon>Thermus</taxon>
    </lineage>
</organism>
<comment type="caution">
    <text evidence="1">The sequence shown here is derived from an EMBL/GenBank/DDBJ whole genome shotgun (WGS) entry which is preliminary data.</text>
</comment>
<name>A0A7C2C1L4_9DEIN</name>
<accession>A0A7C2C1L4</accession>
<gene>
    <name evidence="1" type="ORF">ENP73_06290</name>
</gene>
<reference evidence="1" key="1">
    <citation type="journal article" date="2020" name="mSystems">
        <title>Genome- and Community-Level Interaction Insights into Carbon Utilization and Element Cycling Functions of Hydrothermarchaeota in Hydrothermal Sediment.</title>
        <authorList>
            <person name="Zhou Z."/>
            <person name="Liu Y."/>
            <person name="Xu W."/>
            <person name="Pan J."/>
            <person name="Luo Z.H."/>
            <person name="Li M."/>
        </authorList>
    </citation>
    <scope>NUCLEOTIDE SEQUENCE [LARGE SCALE GENOMIC DNA]</scope>
    <source>
        <strain evidence="1">SpSt-246</strain>
    </source>
</reference>
<sequence>MTDWTRFVEEVERRLARTEKGVPAFFGVAGAGTPYCPPVGLLKAYIQVPGGLVWYGRSGERLYWMWQPLEVA</sequence>